<dbReference type="EMBL" id="DS235478">
    <property type="protein sequence ID" value="EEB16013.1"/>
    <property type="molecule type" value="Genomic_DNA"/>
</dbReference>
<dbReference type="VEuPathDB" id="VectorBase:PHUM399690"/>
<dbReference type="EMBL" id="AAZO01004692">
    <property type="status" value="NOT_ANNOTATED_CDS"/>
    <property type="molecule type" value="Genomic_DNA"/>
</dbReference>
<dbReference type="GeneID" id="8237928"/>
<protein>
    <submittedName>
        <fullName evidence="5 6">Alcohol dehydrogenase, putative</fullName>
        <ecNumber evidence="5">1.1.1.100</ecNumber>
    </submittedName>
</protein>
<dbReference type="STRING" id="121224.E0VRK7"/>
<dbReference type="AlphaFoldDB" id="E0VRK7"/>
<dbReference type="EnsemblMetazoa" id="PHUM399690-RA">
    <property type="protein sequence ID" value="PHUM399690-PA"/>
    <property type="gene ID" value="PHUM399690"/>
</dbReference>
<keyword evidence="4" id="KW-0472">Membrane</keyword>
<dbReference type="PRINTS" id="PR00081">
    <property type="entry name" value="GDHRDH"/>
</dbReference>
<keyword evidence="4" id="KW-1133">Transmembrane helix</keyword>
<dbReference type="Pfam" id="PF00106">
    <property type="entry name" value="adh_short"/>
    <property type="match status" value="1"/>
</dbReference>
<reference evidence="6" key="3">
    <citation type="submission" date="2021-02" db="UniProtKB">
        <authorList>
            <consortium name="EnsemblMetazoa"/>
        </authorList>
    </citation>
    <scope>IDENTIFICATION</scope>
    <source>
        <strain evidence="6">USDA</strain>
    </source>
</reference>
<feature type="transmembrane region" description="Helical" evidence="4">
    <location>
        <begin position="15"/>
        <end position="36"/>
    </location>
</feature>
<dbReference type="SUPFAM" id="SSF51735">
    <property type="entry name" value="NAD(P)-binding Rossmann-fold domains"/>
    <property type="match status" value="1"/>
</dbReference>
<dbReference type="EC" id="1.1.1.100" evidence="5"/>
<sequence length="298" mass="34025">MARKNFFFHISNIEFIIFIIFQTIWVFATTLPILLINSLKNLFVKKEKNIKGQTVLITGSARGLGKALAFEFAKNGCRKIICVDVNESLNEKTVDEINEKYKQSPITAVNFRCDVSRLDDIKNLCTKLYEKYETIDIIVNNAGIVYGKPLPNEQEDIVEKVLRVNFMSCYWFAHTFLPMMMRKQQNKGHLVFINSLSSLIPLGDATMYTSTKYGLLGLTDALIDEFSRNPIMSKIKISSVHPFFIDTEGLNGMKISPKFITIKTKLAARLIVNGIKKEYVKFTVPGNEFVYWCLSLSK</sequence>
<evidence type="ECO:0000256" key="1">
    <source>
        <dbReference type="ARBA" id="ARBA00006484"/>
    </source>
</evidence>
<evidence type="ECO:0000256" key="3">
    <source>
        <dbReference type="RuleBase" id="RU000363"/>
    </source>
</evidence>
<organism>
    <name type="scientific">Pediculus humanus subsp. corporis</name>
    <name type="common">Body louse</name>
    <dbReference type="NCBI Taxonomy" id="121224"/>
    <lineage>
        <taxon>Eukaryota</taxon>
        <taxon>Metazoa</taxon>
        <taxon>Ecdysozoa</taxon>
        <taxon>Arthropoda</taxon>
        <taxon>Hexapoda</taxon>
        <taxon>Insecta</taxon>
        <taxon>Pterygota</taxon>
        <taxon>Neoptera</taxon>
        <taxon>Paraneoptera</taxon>
        <taxon>Psocodea</taxon>
        <taxon>Troctomorpha</taxon>
        <taxon>Phthiraptera</taxon>
        <taxon>Anoplura</taxon>
        <taxon>Pediculidae</taxon>
        <taxon>Pediculus</taxon>
    </lineage>
</organism>
<gene>
    <name evidence="6" type="primary">8237928</name>
    <name evidence="5" type="ORF">Phum_PHUM399690</name>
</gene>
<keyword evidence="2 5" id="KW-0560">Oxidoreductase</keyword>
<reference evidence="5" key="2">
    <citation type="submission" date="2007-04" db="EMBL/GenBank/DDBJ databases">
        <title>The genome of the human body louse.</title>
        <authorList>
            <consortium name="The Human Body Louse Genome Consortium"/>
            <person name="Kirkness E."/>
            <person name="Walenz B."/>
            <person name="Hass B."/>
            <person name="Bruggner R."/>
            <person name="Strausberg R."/>
        </authorList>
    </citation>
    <scope>NUCLEOTIDE SEQUENCE</scope>
    <source>
        <strain evidence="5">USDA</strain>
    </source>
</reference>
<evidence type="ECO:0000313" key="7">
    <source>
        <dbReference type="Proteomes" id="UP000009046"/>
    </source>
</evidence>
<dbReference type="KEGG" id="phu:Phum_PHUM399690"/>
<dbReference type="PANTHER" id="PTHR24322:SF736">
    <property type="entry name" value="RETINOL DEHYDROGENASE 10"/>
    <property type="match status" value="1"/>
</dbReference>
<dbReference type="OMA" id="VHAFPWA"/>
<dbReference type="Gene3D" id="3.40.50.720">
    <property type="entry name" value="NAD(P)-binding Rossmann-like Domain"/>
    <property type="match status" value="1"/>
</dbReference>
<evidence type="ECO:0000256" key="2">
    <source>
        <dbReference type="ARBA" id="ARBA00023002"/>
    </source>
</evidence>
<comment type="similarity">
    <text evidence="1 3">Belongs to the short-chain dehydrogenases/reductases (SDR) family.</text>
</comment>
<dbReference type="InterPro" id="IPR002347">
    <property type="entry name" value="SDR_fam"/>
</dbReference>
<dbReference type="OrthoDB" id="5840532at2759"/>
<dbReference type="GO" id="GO:0004316">
    <property type="term" value="F:3-oxoacyl-[acyl-carrier-protein] reductase (NADPH) activity"/>
    <property type="evidence" value="ECO:0007669"/>
    <property type="project" value="UniProtKB-EC"/>
</dbReference>
<evidence type="ECO:0000256" key="4">
    <source>
        <dbReference type="SAM" id="Phobius"/>
    </source>
</evidence>
<dbReference type="PANTHER" id="PTHR24322">
    <property type="entry name" value="PKSB"/>
    <property type="match status" value="1"/>
</dbReference>
<dbReference type="PRINTS" id="PR00080">
    <property type="entry name" value="SDRFAMILY"/>
</dbReference>
<dbReference type="InParanoid" id="E0VRK7"/>
<dbReference type="Proteomes" id="UP000009046">
    <property type="component" value="Unassembled WGS sequence"/>
</dbReference>
<dbReference type="HOGENOM" id="CLU_010194_2_5_1"/>
<evidence type="ECO:0000313" key="5">
    <source>
        <dbReference type="EMBL" id="EEB16013.1"/>
    </source>
</evidence>
<proteinExistence type="inferred from homology"/>
<dbReference type="RefSeq" id="XP_002428751.1">
    <property type="nucleotide sequence ID" value="XM_002428706.1"/>
</dbReference>
<keyword evidence="7" id="KW-1185">Reference proteome</keyword>
<dbReference type="CTD" id="8237928"/>
<dbReference type="eggNOG" id="KOG1201">
    <property type="taxonomic scope" value="Eukaryota"/>
</dbReference>
<reference evidence="5" key="1">
    <citation type="submission" date="2007-04" db="EMBL/GenBank/DDBJ databases">
        <title>Annotation of Pediculus humanus corporis strain USDA.</title>
        <authorList>
            <person name="Kirkness E."/>
            <person name="Hannick L."/>
            <person name="Hass B."/>
            <person name="Bruggner R."/>
            <person name="Lawson D."/>
            <person name="Bidwell S."/>
            <person name="Joardar V."/>
            <person name="Caler E."/>
            <person name="Walenz B."/>
            <person name="Inman J."/>
            <person name="Schobel S."/>
            <person name="Galinsky K."/>
            <person name="Amedeo P."/>
            <person name="Strausberg R."/>
        </authorList>
    </citation>
    <scope>NUCLEOTIDE SEQUENCE</scope>
    <source>
        <strain evidence="5">USDA</strain>
    </source>
</reference>
<accession>E0VRK7</accession>
<evidence type="ECO:0000313" key="6">
    <source>
        <dbReference type="EnsemblMetazoa" id="PHUM399690-PA"/>
    </source>
</evidence>
<keyword evidence="4" id="KW-0812">Transmembrane</keyword>
<dbReference type="InterPro" id="IPR036291">
    <property type="entry name" value="NAD(P)-bd_dom_sf"/>
</dbReference>
<name>E0VRK7_PEDHC</name>